<comment type="subcellular location">
    <subcellularLocation>
        <location evidence="1">Cell membrane</location>
        <topology evidence="1">Multi-pass membrane protein</topology>
    </subcellularLocation>
</comment>
<keyword evidence="5" id="KW-0029">Amino-acid transport</keyword>
<keyword evidence="11" id="KW-1185">Reference proteome</keyword>
<dbReference type="EMBL" id="JBFSHR010000033">
    <property type="protein sequence ID" value="MEX6430041.1"/>
    <property type="molecule type" value="Genomic_DNA"/>
</dbReference>
<name>A0ABV3Y3A3_9ACTN</name>
<sequence>MRTLNLLVIGVIDGILTGAVYALMAAGLTLIFGVLDMINIAQGIFVILGSYLSLILEQHAGIGLFPGLIITIPVMFALGIFVEWAFIRRIGAENRVTMSILITYAVMIVVEGVLLLTYGSNYQSLSASYVTNSFDVAGHYIPEIYVYGFILSVAAVVVLYAILYRTRLGTSLRASMDNAMAASLVGVNVKRVSTLAFGIGVAVTAIGGMLFGAIQPFTPNTGYDLISRLLSIVVLGGLGSVGGALGGAMVMLIIEDVVSTVWSPTWAPLLYFAVLIVVLLIKPTGIFGRQAVRSQ</sequence>
<keyword evidence="3" id="KW-1003">Cell membrane</keyword>
<dbReference type="Pfam" id="PF02653">
    <property type="entry name" value="BPD_transp_2"/>
    <property type="match status" value="1"/>
</dbReference>
<evidence type="ECO:0000256" key="9">
    <source>
        <dbReference type="SAM" id="Phobius"/>
    </source>
</evidence>
<gene>
    <name evidence="10" type="ORF">AB6A68_09340</name>
</gene>
<organism evidence="10 11">
    <name type="scientific">Ferrimicrobium acidiphilum</name>
    <dbReference type="NCBI Taxonomy" id="121039"/>
    <lineage>
        <taxon>Bacteria</taxon>
        <taxon>Bacillati</taxon>
        <taxon>Actinomycetota</taxon>
        <taxon>Acidimicrobiia</taxon>
        <taxon>Acidimicrobiales</taxon>
        <taxon>Acidimicrobiaceae</taxon>
        <taxon>Ferrimicrobium</taxon>
    </lineage>
</organism>
<dbReference type="Proteomes" id="UP001560267">
    <property type="component" value="Unassembled WGS sequence"/>
</dbReference>
<keyword evidence="7 9" id="KW-0472">Membrane</keyword>
<feature type="transmembrane region" description="Helical" evidence="9">
    <location>
        <begin position="266"/>
        <end position="287"/>
    </location>
</feature>
<feature type="transmembrane region" description="Helical" evidence="9">
    <location>
        <begin position="6"/>
        <end position="31"/>
    </location>
</feature>
<comment type="caution">
    <text evidence="10">The sequence shown here is derived from an EMBL/GenBank/DDBJ whole genome shotgun (WGS) entry which is preliminary data.</text>
</comment>
<evidence type="ECO:0000256" key="8">
    <source>
        <dbReference type="ARBA" id="ARBA00037998"/>
    </source>
</evidence>
<dbReference type="InterPro" id="IPR052157">
    <property type="entry name" value="BCAA_transport_permease"/>
</dbReference>
<feature type="transmembrane region" description="Helical" evidence="9">
    <location>
        <begin position="144"/>
        <end position="163"/>
    </location>
</feature>
<reference evidence="10 11" key="1">
    <citation type="submission" date="2024-07" db="EMBL/GenBank/DDBJ databases">
        <title>Draft Genome Sequence of Ferrimicrobium acidiphilum Strain YE2023, Isolated from a Pulp of Bioleach Reactor.</title>
        <authorList>
            <person name="Elkina Y.A."/>
            <person name="Bulaeva A.G."/>
            <person name="Beletsky A.V."/>
            <person name="Mardanov A.V."/>
        </authorList>
    </citation>
    <scope>NUCLEOTIDE SEQUENCE [LARGE SCALE GENOMIC DNA]</scope>
    <source>
        <strain evidence="10 11">YE2023</strain>
    </source>
</reference>
<dbReference type="PANTHER" id="PTHR11795:SF445">
    <property type="entry name" value="AMINO ACID ABC TRANSPORTER PERMEASE PROTEIN"/>
    <property type="match status" value="1"/>
</dbReference>
<feature type="transmembrane region" description="Helical" evidence="9">
    <location>
        <begin position="229"/>
        <end position="254"/>
    </location>
</feature>
<feature type="transmembrane region" description="Helical" evidence="9">
    <location>
        <begin position="195"/>
        <end position="217"/>
    </location>
</feature>
<keyword evidence="4 9" id="KW-0812">Transmembrane</keyword>
<feature type="transmembrane region" description="Helical" evidence="9">
    <location>
        <begin position="98"/>
        <end position="118"/>
    </location>
</feature>
<dbReference type="PANTHER" id="PTHR11795">
    <property type="entry name" value="BRANCHED-CHAIN AMINO ACID TRANSPORT SYSTEM PERMEASE PROTEIN LIVH"/>
    <property type="match status" value="1"/>
</dbReference>
<evidence type="ECO:0000256" key="1">
    <source>
        <dbReference type="ARBA" id="ARBA00004651"/>
    </source>
</evidence>
<dbReference type="InterPro" id="IPR001851">
    <property type="entry name" value="ABC_transp_permease"/>
</dbReference>
<evidence type="ECO:0000256" key="6">
    <source>
        <dbReference type="ARBA" id="ARBA00022989"/>
    </source>
</evidence>
<dbReference type="RefSeq" id="WP_367183895.1">
    <property type="nucleotide sequence ID" value="NZ_JBFSHR010000033.1"/>
</dbReference>
<evidence type="ECO:0000256" key="4">
    <source>
        <dbReference type="ARBA" id="ARBA00022692"/>
    </source>
</evidence>
<evidence type="ECO:0000256" key="3">
    <source>
        <dbReference type="ARBA" id="ARBA00022475"/>
    </source>
</evidence>
<evidence type="ECO:0000256" key="7">
    <source>
        <dbReference type="ARBA" id="ARBA00023136"/>
    </source>
</evidence>
<proteinExistence type="inferred from homology"/>
<evidence type="ECO:0000313" key="11">
    <source>
        <dbReference type="Proteomes" id="UP001560267"/>
    </source>
</evidence>
<evidence type="ECO:0000313" key="10">
    <source>
        <dbReference type="EMBL" id="MEX6430041.1"/>
    </source>
</evidence>
<evidence type="ECO:0000256" key="5">
    <source>
        <dbReference type="ARBA" id="ARBA00022970"/>
    </source>
</evidence>
<keyword evidence="6 9" id="KW-1133">Transmembrane helix</keyword>
<protein>
    <submittedName>
        <fullName evidence="10">Branched-chain amino acid ABC transporter permease</fullName>
    </submittedName>
</protein>
<dbReference type="CDD" id="cd06582">
    <property type="entry name" value="TM_PBP1_LivH_like"/>
    <property type="match status" value="1"/>
</dbReference>
<feature type="transmembrane region" description="Helical" evidence="9">
    <location>
        <begin position="62"/>
        <end position="86"/>
    </location>
</feature>
<comment type="similarity">
    <text evidence="8">Belongs to the binding-protein-dependent transport system permease family. LivHM subfamily.</text>
</comment>
<accession>A0ABV3Y3A3</accession>
<keyword evidence="2" id="KW-0813">Transport</keyword>
<feature type="transmembrane region" description="Helical" evidence="9">
    <location>
        <begin position="38"/>
        <end position="56"/>
    </location>
</feature>
<evidence type="ECO:0000256" key="2">
    <source>
        <dbReference type="ARBA" id="ARBA00022448"/>
    </source>
</evidence>